<evidence type="ECO:0000313" key="1">
    <source>
        <dbReference type="EMBL" id="HHS63389.1"/>
    </source>
</evidence>
<dbReference type="PANTHER" id="PTHR42754:SF1">
    <property type="entry name" value="LIPOPROTEIN"/>
    <property type="match status" value="1"/>
</dbReference>
<accession>A0A7C6ENQ6</accession>
<comment type="caution">
    <text evidence="1">The sequence shown here is derived from an EMBL/GenBank/DDBJ whole genome shotgun (WGS) entry which is preliminary data.</text>
</comment>
<reference evidence="1" key="1">
    <citation type="journal article" date="2020" name="mSystems">
        <title>Genome- and Community-Level Interaction Insights into Carbon Utilization and Element Cycling Functions of Hydrothermarchaeota in Hydrothermal Sediment.</title>
        <authorList>
            <person name="Zhou Z."/>
            <person name="Liu Y."/>
            <person name="Xu W."/>
            <person name="Pan J."/>
            <person name="Luo Z.H."/>
            <person name="Li M."/>
        </authorList>
    </citation>
    <scope>NUCLEOTIDE SEQUENCE [LARGE SCALE GENOMIC DNA]</scope>
    <source>
        <strain evidence="1">SpSt-783</strain>
    </source>
</reference>
<dbReference type="EMBL" id="DTHJ01000147">
    <property type="protein sequence ID" value="HHS63389.1"/>
    <property type="molecule type" value="Genomic_DNA"/>
</dbReference>
<gene>
    <name evidence="1" type="ORF">ENV70_07275</name>
</gene>
<organism evidence="1">
    <name type="scientific">candidate division WOR-3 bacterium</name>
    <dbReference type="NCBI Taxonomy" id="2052148"/>
    <lineage>
        <taxon>Bacteria</taxon>
        <taxon>Bacteria division WOR-3</taxon>
    </lineage>
</organism>
<proteinExistence type="predicted"/>
<name>A0A7C6ENQ6_UNCW3</name>
<evidence type="ECO:0008006" key="2">
    <source>
        <dbReference type="Google" id="ProtNLM"/>
    </source>
</evidence>
<dbReference type="PANTHER" id="PTHR42754">
    <property type="entry name" value="ENDOGLUCANASE"/>
    <property type="match status" value="1"/>
</dbReference>
<protein>
    <recommendedName>
        <fullName evidence="2">T9SS type A sorting domain-containing protein</fullName>
    </recommendedName>
</protein>
<dbReference type="AlphaFoldDB" id="A0A7C6ENQ6"/>
<sequence>MHSKNISIKVLVLCLIIYSLLVAQDQIIRNYIPVSGLGVKTVFHDAIPSDGGYVIVGITADNNSNWDTFIAKFDSASNCLWARRIDINPWDICWSIIQTGDHGYAIGGYTGPIMGPVDYLLLKFDNAGNLQFAKTFGGTGNDVGFSVIRTLDAGFLMAGHTNGFGAAGYDMLIIKIDSTGNYQWARTIDFSGTGDFFKKLITTNDSGYAVTGTVTNVYTLVAHLDSLCNPLWAKIIYPPSSQMLQAQGLIQVVDGGIMTTAALCDSPSGLLNDIVNMKLNNQGNLEWARQISLRVNNCNIQILPTDLIQKDADTYVGIADLFYDDTIFTYSAPCIYKFGLQGNLIWLNTAGHPEVMGGSRLFLVNNDDYLFWGNTEDALGDVFPTSLKFDSSGNTCKDDTFTLTVIDSAIVLTAGQLSPTVNYINPTIEDVSPSVVIGTLSDSIVCEYFTAIQEVSKETIDDNFEVMTTTLFFDRQIELSFSKTTSLPISLVLYDIIGRPVYANSCQFTPFRLLITGEKIMRLPDGVYFLVINARHGNICIKKLIKLHK</sequence>